<gene>
    <name evidence="5" type="ORF">G1H10_04650</name>
</gene>
<dbReference type="PANTHER" id="PTHR42679:SF2">
    <property type="entry name" value="S-METHYL-5'-THIOADENOSINE PHOSPHORYLASE"/>
    <property type="match status" value="1"/>
</dbReference>
<evidence type="ECO:0000256" key="1">
    <source>
        <dbReference type="ARBA" id="ARBA00022676"/>
    </source>
</evidence>
<dbReference type="AlphaFoldDB" id="A0A6L9S3N9"/>
<evidence type="ECO:0000256" key="2">
    <source>
        <dbReference type="ARBA" id="ARBA00022679"/>
    </source>
</evidence>
<feature type="binding site" evidence="3">
    <location>
        <position position="205"/>
    </location>
    <ligand>
        <name>substrate</name>
    </ligand>
</feature>
<protein>
    <recommendedName>
        <fullName evidence="3">Purine nucleoside phosphorylase</fullName>
        <shortName evidence="3">PNP</shortName>
        <ecNumber evidence="3">2.4.2.1</ecNumber>
    </recommendedName>
</protein>
<feature type="site" description="Important for substrate specificity" evidence="3">
    <location>
        <position position="187"/>
    </location>
</feature>
<comment type="function">
    <text evidence="3">Purine nucleoside phosphorylase involved in purine salvage.</text>
</comment>
<feature type="binding site" evidence="3">
    <location>
        <position position="206"/>
    </location>
    <ligand>
        <name>phosphate</name>
        <dbReference type="ChEBI" id="CHEBI:43474"/>
    </ligand>
</feature>
<dbReference type="EC" id="2.4.2.1" evidence="3"/>
<dbReference type="CDD" id="cd09010">
    <property type="entry name" value="MTAP_SsMTAPII_like_MTIP"/>
    <property type="match status" value="1"/>
</dbReference>
<comment type="caution">
    <text evidence="3">Lacks conserved residue(s) required for the propagation of feature annotation.</text>
</comment>
<dbReference type="RefSeq" id="WP_163734375.1">
    <property type="nucleotide sequence ID" value="NZ_JAAGOA010000003.1"/>
</dbReference>
<keyword evidence="1 3" id="KW-0328">Glycosyltransferase</keyword>
<dbReference type="InterPro" id="IPR000845">
    <property type="entry name" value="Nucleoside_phosphorylase_d"/>
</dbReference>
<comment type="subunit">
    <text evidence="3">Homohexamer. Dimer of a homotrimer.</text>
</comment>
<comment type="caution">
    <text evidence="5">The sequence shown here is derived from an EMBL/GenBank/DDBJ whole genome shotgun (WGS) entry which is preliminary data.</text>
</comment>
<name>A0A6L9S3N9_9ACTN</name>
<dbReference type="EMBL" id="JAAGOA010000003">
    <property type="protein sequence ID" value="NED99450.1"/>
    <property type="molecule type" value="Genomic_DNA"/>
</dbReference>
<dbReference type="GO" id="GO:0006166">
    <property type="term" value="P:purine ribonucleoside salvage"/>
    <property type="evidence" value="ECO:0007669"/>
    <property type="project" value="UniProtKB-UniRule"/>
</dbReference>
<dbReference type="InterPro" id="IPR010044">
    <property type="entry name" value="MTAP"/>
</dbReference>
<dbReference type="PANTHER" id="PTHR42679">
    <property type="entry name" value="S-METHYL-5'-THIOADENOSINE PHOSPHORYLASE"/>
    <property type="match status" value="1"/>
</dbReference>
<dbReference type="Proteomes" id="UP000475214">
    <property type="component" value="Unassembled WGS sequence"/>
</dbReference>
<dbReference type="UniPathway" id="UPA00606"/>
<feature type="site" description="Important for substrate specificity" evidence="3">
    <location>
        <position position="245"/>
    </location>
</feature>
<dbReference type="Pfam" id="PF01048">
    <property type="entry name" value="PNP_UDP_1"/>
    <property type="match status" value="1"/>
</dbReference>
<comment type="miscellaneous">
    <text evidence="3">Although this enzyme belongs to the family of MTA phosphorylases based on sequence homology, it lacks several conserved amino acids in the substrate binding pocket that confer specificity towards MTA.</text>
</comment>
<comment type="catalytic activity">
    <reaction evidence="3">
        <text>a purine D-ribonucleoside + phosphate = a purine nucleobase + alpha-D-ribose 1-phosphate</text>
        <dbReference type="Rhea" id="RHEA:19805"/>
        <dbReference type="ChEBI" id="CHEBI:26386"/>
        <dbReference type="ChEBI" id="CHEBI:43474"/>
        <dbReference type="ChEBI" id="CHEBI:57720"/>
        <dbReference type="ChEBI" id="CHEBI:142355"/>
        <dbReference type="EC" id="2.4.2.1"/>
    </reaction>
</comment>
<evidence type="ECO:0000256" key="3">
    <source>
        <dbReference type="HAMAP-Rule" id="MF_01963"/>
    </source>
</evidence>
<proteinExistence type="inferred from homology"/>
<keyword evidence="3" id="KW-0660">Purine salvage</keyword>
<reference evidence="5 6" key="1">
    <citation type="submission" date="2020-02" db="EMBL/GenBank/DDBJ databases">
        <authorList>
            <person name="Li X.-J."/>
            <person name="Han X.-M."/>
        </authorList>
    </citation>
    <scope>NUCLEOTIDE SEQUENCE [LARGE SCALE GENOMIC DNA]</scope>
    <source>
        <strain evidence="5 6">CCTCC AB 2017055</strain>
    </source>
</reference>
<feature type="domain" description="Nucleoside phosphorylase" evidence="4">
    <location>
        <begin position="66"/>
        <end position="256"/>
    </location>
</feature>
<dbReference type="SUPFAM" id="SSF53167">
    <property type="entry name" value="Purine and uridine phosphorylases"/>
    <property type="match status" value="1"/>
</dbReference>
<comment type="similarity">
    <text evidence="3">Belongs to the PNP/MTAP phosphorylase family. MTAP subfamily.</text>
</comment>
<evidence type="ECO:0000259" key="4">
    <source>
        <dbReference type="Pfam" id="PF01048"/>
    </source>
</evidence>
<dbReference type="InterPro" id="IPR035994">
    <property type="entry name" value="Nucleoside_phosphorylase_sf"/>
</dbReference>
<accession>A0A6L9S3N9</accession>
<dbReference type="GO" id="GO:0019509">
    <property type="term" value="P:L-methionine salvage from methylthioadenosine"/>
    <property type="evidence" value="ECO:0007669"/>
    <property type="project" value="TreeGrafter"/>
</dbReference>
<evidence type="ECO:0000313" key="6">
    <source>
        <dbReference type="Proteomes" id="UP000475214"/>
    </source>
</evidence>
<dbReference type="GO" id="GO:0005829">
    <property type="term" value="C:cytosol"/>
    <property type="evidence" value="ECO:0007669"/>
    <property type="project" value="TreeGrafter"/>
</dbReference>
<dbReference type="GO" id="GO:0017061">
    <property type="term" value="F:S-methyl-5-thioadenosine phosphorylase activity"/>
    <property type="evidence" value="ECO:0007669"/>
    <property type="project" value="InterPro"/>
</dbReference>
<evidence type="ECO:0000313" key="5">
    <source>
        <dbReference type="EMBL" id="NED99450.1"/>
    </source>
</evidence>
<dbReference type="Gene3D" id="3.40.50.1580">
    <property type="entry name" value="Nucleoside phosphorylase domain"/>
    <property type="match status" value="1"/>
</dbReference>
<keyword evidence="6" id="KW-1185">Reference proteome</keyword>
<sequence length="273" mass="29270">MAGPVADVGVFGGSGFYTFLEDARSVEVSTAWGAPSGPITIGRVPIGRAGLATSGDDHVSADDDVRVAFLPRHGPDHRHPPHRVNYRANVDAMRQLGVRALVSPFAAGSLRPEIKPGDFVVVDQFVDRTSGRADTFYDQFDEGPRHAPLAEPYDAKLRAILLDAAAAAGVTAHDGGTVVVTNGPRFSTRAESQWHRAAGWHVVNMTQYPEAALAREAGIPFAGIALVTDYDAGLDEAPEVEPVTQETVFRVFEANLDRVRELLLSAIPALARR</sequence>
<dbReference type="HAMAP" id="MF_01963">
    <property type="entry name" value="MTAP"/>
    <property type="match status" value="1"/>
</dbReference>
<feature type="binding site" evidence="3">
    <location>
        <position position="14"/>
    </location>
    <ligand>
        <name>phosphate</name>
        <dbReference type="ChEBI" id="CHEBI:43474"/>
    </ligand>
</feature>
<feature type="binding site" evidence="3">
    <location>
        <begin position="229"/>
        <end position="231"/>
    </location>
    <ligand>
        <name>substrate</name>
    </ligand>
</feature>
<keyword evidence="2 3" id="KW-0808">Transferase</keyword>
<feature type="binding site" evidence="3">
    <location>
        <begin position="72"/>
        <end position="73"/>
    </location>
    <ligand>
        <name>phosphate</name>
        <dbReference type="ChEBI" id="CHEBI:43474"/>
    </ligand>
</feature>
<comment type="pathway">
    <text evidence="3">Purine metabolism; purine nucleoside salvage.</text>
</comment>
<organism evidence="5 6">
    <name type="scientific">Phytoactinopolyspora halotolerans</name>
    <dbReference type="NCBI Taxonomy" id="1981512"/>
    <lineage>
        <taxon>Bacteria</taxon>
        <taxon>Bacillati</taxon>
        <taxon>Actinomycetota</taxon>
        <taxon>Actinomycetes</taxon>
        <taxon>Jiangellales</taxon>
        <taxon>Jiangellaceae</taxon>
        <taxon>Phytoactinopolyspora</taxon>
    </lineage>
</organism>